<sequence length="117" mass="12769">MRLLCVDGLSGLHGASPLSPAGASEKRSSSSAYGNFDGFSSLLVSCFRLLKSRILPCRVLSSPAVELSCCDDVDCVLFAFCVDFLKLQISSWGLVVLNIIFHFYIPRCYFSAMILCT</sequence>
<protein>
    <submittedName>
        <fullName evidence="1">Uncharacterized protein</fullName>
    </submittedName>
</protein>
<organism evidence="1 2">
    <name type="scientific">Nephila pilipes</name>
    <name type="common">Giant wood spider</name>
    <name type="synonym">Nephila maculata</name>
    <dbReference type="NCBI Taxonomy" id="299642"/>
    <lineage>
        <taxon>Eukaryota</taxon>
        <taxon>Metazoa</taxon>
        <taxon>Ecdysozoa</taxon>
        <taxon>Arthropoda</taxon>
        <taxon>Chelicerata</taxon>
        <taxon>Arachnida</taxon>
        <taxon>Araneae</taxon>
        <taxon>Araneomorphae</taxon>
        <taxon>Entelegynae</taxon>
        <taxon>Araneoidea</taxon>
        <taxon>Nephilidae</taxon>
        <taxon>Nephila</taxon>
    </lineage>
</organism>
<keyword evidence="2" id="KW-1185">Reference proteome</keyword>
<dbReference type="Proteomes" id="UP000887013">
    <property type="component" value="Unassembled WGS sequence"/>
</dbReference>
<reference evidence="1" key="1">
    <citation type="submission" date="2020-08" db="EMBL/GenBank/DDBJ databases">
        <title>Multicomponent nature underlies the extraordinary mechanical properties of spider dragline silk.</title>
        <authorList>
            <person name="Kono N."/>
            <person name="Nakamura H."/>
            <person name="Mori M."/>
            <person name="Yoshida Y."/>
            <person name="Ohtoshi R."/>
            <person name="Malay A.D."/>
            <person name="Moran D.A.P."/>
            <person name="Tomita M."/>
            <person name="Numata K."/>
            <person name="Arakawa K."/>
        </authorList>
    </citation>
    <scope>NUCLEOTIDE SEQUENCE</scope>
</reference>
<dbReference type="AlphaFoldDB" id="A0A8X6NW67"/>
<comment type="caution">
    <text evidence="1">The sequence shown here is derived from an EMBL/GenBank/DDBJ whole genome shotgun (WGS) entry which is preliminary data.</text>
</comment>
<evidence type="ECO:0000313" key="2">
    <source>
        <dbReference type="Proteomes" id="UP000887013"/>
    </source>
</evidence>
<evidence type="ECO:0000313" key="1">
    <source>
        <dbReference type="EMBL" id="GFT38357.1"/>
    </source>
</evidence>
<dbReference type="EMBL" id="BMAW01109438">
    <property type="protein sequence ID" value="GFT38357.1"/>
    <property type="molecule type" value="Genomic_DNA"/>
</dbReference>
<name>A0A8X6NW67_NEPPI</name>
<gene>
    <name evidence="1" type="ORF">NPIL_553391</name>
</gene>
<accession>A0A8X6NW67</accession>
<proteinExistence type="predicted"/>